<keyword evidence="10" id="KW-1185">Reference proteome</keyword>
<dbReference type="Proteomes" id="UP001139502">
    <property type="component" value="Unassembled WGS sequence"/>
</dbReference>
<accession>A0A9X2HEF2</accession>
<evidence type="ECO:0000256" key="5">
    <source>
        <dbReference type="ARBA" id="ARBA00022692"/>
    </source>
</evidence>
<comment type="caution">
    <text evidence="9">The sequence shown here is derived from an EMBL/GenBank/DDBJ whole genome shotgun (WGS) entry which is preliminary data.</text>
</comment>
<keyword evidence="7 8" id="KW-0472">Membrane</keyword>
<comment type="subcellular location">
    <subcellularLocation>
        <location evidence="1 8">Cell membrane</location>
        <topology evidence="1 8">Multi-pass membrane protein</topology>
    </subcellularLocation>
</comment>
<evidence type="ECO:0000256" key="7">
    <source>
        <dbReference type="ARBA" id="ARBA00023136"/>
    </source>
</evidence>
<feature type="transmembrane region" description="Helical" evidence="8">
    <location>
        <begin position="85"/>
        <end position="105"/>
    </location>
</feature>
<keyword evidence="3" id="KW-0813">Transport</keyword>
<evidence type="ECO:0000313" key="10">
    <source>
        <dbReference type="Proteomes" id="UP001139502"/>
    </source>
</evidence>
<protein>
    <recommendedName>
        <fullName evidence="8">Probable membrane transporter protein</fullName>
    </recommendedName>
</protein>
<evidence type="ECO:0000313" key="9">
    <source>
        <dbReference type="EMBL" id="MCP3425734.1"/>
    </source>
</evidence>
<dbReference type="InterPro" id="IPR002781">
    <property type="entry name" value="TM_pro_TauE-like"/>
</dbReference>
<dbReference type="GO" id="GO:0005886">
    <property type="term" value="C:plasma membrane"/>
    <property type="evidence" value="ECO:0007669"/>
    <property type="project" value="UniProtKB-SubCell"/>
</dbReference>
<evidence type="ECO:0000256" key="1">
    <source>
        <dbReference type="ARBA" id="ARBA00004651"/>
    </source>
</evidence>
<evidence type="ECO:0000256" key="4">
    <source>
        <dbReference type="ARBA" id="ARBA00022475"/>
    </source>
</evidence>
<organism evidence="9 10">
    <name type="scientific">Rothia santali</name>
    <dbReference type="NCBI Taxonomy" id="2949643"/>
    <lineage>
        <taxon>Bacteria</taxon>
        <taxon>Bacillati</taxon>
        <taxon>Actinomycetota</taxon>
        <taxon>Actinomycetes</taxon>
        <taxon>Micrococcales</taxon>
        <taxon>Micrococcaceae</taxon>
        <taxon>Rothia</taxon>
    </lineage>
</organism>
<reference evidence="9" key="1">
    <citation type="submission" date="2022-06" db="EMBL/GenBank/DDBJ databases">
        <title>Rothia sp. isolated from sandalwood seedling.</title>
        <authorList>
            <person name="Tuikhar N."/>
            <person name="Kirdat K."/>
            <person name="Thorat V."/>
            <person name="Swetha P."/>
            <person name="Padma S."/>
            <person name="Sundararaj R."/>
            <person name="Yadav A."/>
        </authorList>
    </citation>
    <scope>NUCLEOTIDE SEQUENCE</scope>
    <source>
        <strain evidence="9">AR01</strain>
    </source>
</reference>
<evidence type="ECO:0000256" key="8">
    <source>
        <dbReference type="RuleBase" id="RU363041"/>
    </source>
</evidence>
<dbReference type="InterPro" id="IPR052017">
    <property type="entry name" value="TSUP"/>
</dbReference>
<feature type="transmembrane region" description="Helical" evidence="8">
    <location>
        <begin position="185"/>
        <end position="204"/>
    </location>
</feature>
<evidence type="ECO:0000256" key="2">
    <source>
        <dbReference type="ARBA" id="ARBA00009142"/>
    </source>
</evidence>
<feature type="transmembrane region" description="Helical" evidence="8">
    <location>
        <begin position="6"/>
        <end position="27"/>
    </location>
</feature>
<feature type="transmembrane region" description="Helical" evidence="8">
    <location>
        <begin position="34"/>
        <end position="53"/>
    </location>
</feature>
<keyword evidence="5 8" id="KW-0812">Transmembrane</keyword>
<feature type="transmembrane region" description="Helical" evidence="8">
    <location>
        <begin position="152"/>
        <end position="173"/>
    </location>
</feature>
<evidence type="ECO:0000256" key="3">
    <source>
        <dbReference type="ARBA" id="ARBA00022448"/>
    </source>
</evidence>
<sequence>MLVGTVLQRICGTGVGLIVAPTFAVLLGGSHGVLVTNMTTFVSGLLLTLALWREANWRQWLGLCAAGALGTIPGALAVRYTPGPVLQLVVGGVVLLAMAVILTGVQGRRRSGRGVTALAGGAGGLLNVTAGVAAPAMVVYSRITRWDQREYAATMQPVFMTLAALSLGAKALVGGVDPEPAPGPWLFAGIAATVLAGIAVGTPLARRVPAERARTLALVLAGLGAVVAVVRGVLGLLGG</sequence>
<dbReference type="EMBL" id="JANAFB010000013">
    <property type="protein sequence ID" value="MCP3425734.1"/>
    <property type="molecule type" value="Genomic_DNA"/>
</dbReference>
<dbReference type="PANTHER" id="PTHR30269:SF37">
    <property type="entry name" value="MEMBRANE TRANSPORTER PROTEIN"/>
    <property type="match status" value="1"/>
</dbReference>
<keyword evidence="6 8" id="KW-1133">Transmembrane helix</keyword>
<dbReference type="AlphaFoldDB" id="A0A9X2HEF2"/>
<comment type="similarity">
    <text evidence="2 8">Belongs to the 4-toluene sulfonate uptake permease (TSUP) (TC 2.A.102) family.</text>
</comment>
<gene>
    <name evidence="9" type="ORF">NBM05_06825</name>
</gene>
<feature type="transmembrane region" description="Helical" evidence="8">
    <location>
        <begin position="117"/>
        <end position="140"/>
    </location>
</feature>
<name>A0A9X2HEF2_9MICC</name>
<keyword evidence="4 8" id="KW-1003">Cell membrane</keyword>
<dbReference type="PANTHER" id="PTHR30269">
    <property type="entry name" value="TRANSMEMBRANE PROTEIN YFCA"/>
    <property type="match status" value="1"/>
</dbReference>
<feature type="transmembrane region" description="Helical" evidence="8">
    <location>
        <begin position="59"/>
        <end position="78"/>
    </location>
</feature>
<proteinExistence type="inferred from homology"/>
<feature type="transmembrane region" description="Helical" evidence="8">
    <location>
        <begin position="216"/>
        <end position="237"/>
    </location>
</feature>
<evidence type="ECO:0000256" key="6">
    <source>
        <dbReference type="ARBA" id="ARBA00022989"/>
    </source>
</evidence>
<dbReference type="Pfam" id="PF01925">
    <property type="entry name" value="TauE"/>
    <property type="match status" value="1"/>
</dbReference>